<sequence length="263" mass="30068">MHYRHLLISLILVLISHSTSADEKLIRVATLSDYAPFCIATEDSKSNQFIPVGQDAVGFSGYSWDVFRASFHRMGYSIHLSITPWARALHSLQSGKVDILFPAGKSVERLKVFDYSEEPISEINFALYVNAGSTILWRDLSSLEGLTVGVKRAFNYGDKWNSTTDIVKYDVNGSQQGFKMLASNRIDALLGYEYSWDYFLKQTGWKHKYRKLAILDSTHEYLASLKSNPRRDTLFKAFEQGKKQLIESGELDKIRQKWFGNNQ</sequence>
<dbReference type="Pfam" id="PF00497">
    <property type="entry name" value="SBP_bac_3"/>
    <property type="match status" value="1"/>
</dbReference>
<evidence type="ECO:0000256" key="2">
    <source>
        <dbReference type="ARBA" id="ARBA00022729"/>
    </source>
</evidence>
<protein>
    <submittedName>
        <fullName evidence="5">Amino acid ABC transporter substrate-binding protein</fullName>
    </submittedName>
</protein>
<gene>
    <name evidence="5" type="ORF">EKG38_09380</name>
</gene>
<comment type="similarity">
    <text evidence="1">Belongs to the bacterial solute-binding protein 3 family.</text>
</comment>
<feature type="signal peptide" evidence="3">
    <location>
        <begin position="1"/>
        <end position="21"/>
    </location>
</feature>
<dbReference type="SUPFAM" id="SSF53850">
    <property type="entry name" value="Periplasmic binding protein-like II"/>
    <property type="match status" value="1"/>
</dbReference>
<accession>A0A3S0J6R8</accession>
<organism evidence="5 6">
    <name type="scientific">Shewanella canadensis</name>
    <dbReference type="NCBI Taxonomy" id="271096"/>
    <lineage>
        <taxon>Bacteria</taxon>
        <taxon>Pseudomonadati</taxon>
        <taxon>Pseudomonadota</taxon>
        <taxon>Gammaproteobacteria</taxon>
        <taxon>Alteromonadales</taxon>
        <taxon>Shewanellaceae</taxon>
        <taxon>Shewanella</taxon>
    </lineage>
</organism>
<keyword evidence="2 3" id="KW-0732">Signal</keyword>
<evidence type="ECO:0000313" key="5">
    <source>
        <dbReference type="EMBL" id="RTR39127.1"/>
    </source>
</evidence>
<dbReference type="InterPro" id="IPR001638">
    <property type="entry name" value="Solute-binding_3/MltF_N"/>
</dbReference>
<dbReference type="Gene3D" id="3.40.190.10">
    <property type="entry name" value="Periplasmic binding protein-like II"/>
    <property type="match status" value="2"/>
</dbReference>
<evidence type="ECO:0000313" key="6">
    <source>
        <dbReference type="Proteomes" id="UP000267448"/>
    </source>
</evidence>
<proteinExistence type="inferred from homology"/>
<dbReference type="Proteomes" id="UP000267448">
    <property type="component" value="Unassembled WGS sequence"/>
</dbReference>
<dbReference type="SMART" id="SM00062">
    <property type="entry name" value="PBPb"/>
    <property type="match status" value="1"/>
</dbReference>
<dbReference type="EMBL" id="RXNU01000004">
    <property type="protein sequence ID" value="RTR39127.1"/>
    <property type="molecule type" value="Genomic_DNA"/>
</dbReference>
<dbReference type="OrthoDB" id="8907081at2"/>
<dbReference type="PANTHER" id="PTHR35936:SF25">
    <property type="entry name" value="ABC TRANSPORTER SUBSTRATE-BINDING PROTEIN"/>
    <property type="match status" value="1"/>
</dbReference>
<name>A0A3S0J6R8_9GAMM</name>
<dbReference type="PANTHER" id="PTHR35936">
    <property type="entry name" value="MEMBRANE-BOUND LYTIC MUREIN TRANSGLYCOSYLASE F"/>
    <property type="match status" value="1"/>
</dbReference>
<evidence type="ECO:0000259" key="4">
    <source>
        <dbReference type="SMART" id="SM00062"/>
    </source>
</evidence>
<reference evidence="5 6" key="1">
    <citation type="submission" date="2018-12" db="EMBL/GenBank/DDBJ databases">
        <authorList>
            <person name="Yu L."/>
        </authorList>
    </citation>
    <scope>NUCLEOTIDE SEQUENCE [LARGE SCALE GENOMIC DNA]</scope>
    <source>
        <strain evidence="5 6">HAW-EB2</strain>
    </source>
</reference>
<keyword evidence="6" id="KW-1185">Reference proteome</keyword>
<evidence type="ECO:0000256" key="3">
    <source>
        <dbReference type="SAM" id="SignalP"/>
    </source>
</evidence>
<feature type="domain" description="Solute-binding protein family 3/N-terminal" evidence="4">
    <location>
        <begin position="25"/>
        <end position="262"/>
    </location>
</feature>
<feature type="chain" id="PRO_5018548165" evidence="3">
    <location>
        <begin position="22"/>
        <end position="263"/>
    </location>
</feature>
<dbReference type="AlphaFoldDB" id="A0A3S0J6R8"/>
<evidence type="ECO:0000256" key="1">
    <source>
        <dbReference type="ARBA" id="ARBA00010333"/>
    </source>
</evidence>
<comment type="caution">
    <text evidence="5">The sequence shown here is derived from an EMBL/GenBank/DDBJ whole genome shotgun (WGS) entry which is preliminary data.</text>
</comment>
<dbReference type="RefSeq" id="WP_126519998.1">
    <property type="nucleotide sequence ID" value="NZ_RXNU01000004.1"/>
</dbReference>